<comment type="caution">
    <text evidence="4">The sequence shown here is derived from an EMBL/GenBank/DDBJ whole genome shotgun (WGS) entry which is preliminary data.</text>
</comment>
<dbReference type="Pfam" id="PF13230">
    <property type="entry name" value="GATase_4"/>
    <property type="match status" value="1"/>
</dbReference>
<sequence length="457" mass="51017">MIQTLLGLTCYLFLPTAYFVMCRLLLYKGKQPIQLAHLLTKPAHSIINQSFDSRLRIDRRRPINGDGFGVGWYEPDADSETANTPCIFTSVTPAWNNNNLIRLAEKIKSPLVFAHVRASTAGTVTETNCHPFQYGRLMFMHNGGVAQFDRIKRRLISTLKEDIFLFVQGSTDSEWSFALFLNFLKNPDADSFDYIELKEAMLKTISQLNEWADEAGITEPSLLNFAVTDGESVVCARYVSSDTLEAPSLYFSSGTKFESYEPGHYRMVKADRREDMVVVASEPLTFEKADWLTIPTNTILVITPKLSVLLSPIKDKYYRADPLGRSADAPVVGPGVHATGEEDTITTPEKSETISNLNAVCNTTPCRSLYRNRDTPAPKIPARRKPSLSTNDSDNSESDSTISLPDDDEGDMTYIEGGPRSLYPKGNAVPRAHHSRNLFRDMNPRNTKRGTPAVQAL</sequence>
<dbReference type="InterPro" id="IPR017932">
    <property type="entry name" value="GATase_2_dom"/>
</dbReference>
<evidence type="ECO:0000313" key="4">
    <source>
        <dbReference type="EMBL" id="KAG2178322.1"/>
    </source>
</evidence>
<evidence type="ECO:0000259" key="3">
    <source>
        <dbReference type="PROSITE" id="PS51278"/>
    </source>
</evidence>
<feature type="region of interest" description="Disordered" evidence="2">
    <location>
        <begin position="331"/>
        <end position="350"/>
    </location>
</feature>
<organism evidence="4 5">
    <name type="scientific">Umbelopsis vinacea</name>
    <dbReference type="NCBI Taxonomy" id="44442"/>
    <lineage>
        <taxon>Eukaryota</taxon>
        <taxon>Fungi</taxon>
        <taxon>Fungi incertae sedis</taxon>
        <taxon>Mucoromycota</taxon>
        <taxon>Mucoromycotina</taxon>
        <taxon>Umbelopsidomycetes</taxon>
        <taxon>Umbelopsidales</taxon>
        <taxon>Umbelopsidaceae</taxon>
        <taxon>Umbelopsis</taxon>
    </lineage>
</organism>
<name>A0A8H7PQE4_9FUNG</name>
<dbReference type="PANTHER" id="PTHR43187">
    <property type="entry name" value="GLUTAMINE AMIDOTRANSFERASE DUG3-RELATED"/>
    <property type="match status" value="1"/>
</dbReference>
<dbReference type="PANTHER" id="PTHR43187:SF1">
    <property type="entry name" value="GLUTAMINE AMIDOTRANSFERASE DUG3-RELATED"/>
    <property type="match status" value="1"/>
</dbReference>
<evidence type="ECO:0000256" key="1">
    <source>
        <dbReference type="ARBA" id="ARBA00022962"/>
    </source>
</evidence>
<dbReference type="InterPro" id="IPR029055">
    <property type="entry name" value="Ntn_hydrolases_N"/>
</dbReference>
<feature type="compositionally biased region" description="Low complexity" evidence="2">
    <location>
        <begin position="387"/>
        <end position="404"/>
    </location>
</feature>
<evidence type="ECO:0000313" key="5">
    <source>
        <dbReference type="Proteomes" id="UP000612746"/>
    </source>
</evidence>
<feature type="region of interest" description="Disordered" evidence="2">
    <location>
        <begin position="367"/>
        <end position="457"/>
    </location>
</feature>
<dbReference type="AlphaFoldDB" id="A0A8H7PQE4"/>
<dbReference type="EMBL" id="JAEPRA010000011">
    <property type="protein sequence ID" value="KAG2178322.1"/>
    <property type="molecule type" value="Genomic_DNA"/>
</dbReference>
<dbReference type="GO" id="GO:0061672">
    <property type="term" value="C:glutathione hydrolase complex"/>
    <property type="evidence" value="ECO:0007669"/>
    <property type="project" value="TreeGrafter"/>
</dbReference>
<feature type="domain" description="Glutamine amidotransferase type-2" evidence="3">
    <location>
        <begin position="22"/>
        <end position="271"/>
    </location>
</feature>
<dbReference type="Proteomes" id="UP000612746">
    <property type="component" value="Unassembled WGS sequence"/>
</dbReference>
<dbReference type="InterPro" id="IPR052373">
    <property type="entry name" value="Gamma-glu_amide_hydrolase"/>
</dbReference>
<dbReference type="CDD" id="cd01908">
    <property type="entry name" value="YafJ"/>
    <property type="match status" value="1"/>
</dbReference>
<dbReference type="FunFam" id="3.60.20.10:FF:000060">
    <property type="entry name" value="Related to DUG3-probable glutamine amidotransferase"/>
    <property type="match status" value="1"/>
</dbReference>
<accession>A0A8H7PQE4</accession>
<gene>
    <name evidence="4" type="ORF">INT44_001472</name>
</gene>
<dbReference type="GO" id="GO:0008242">
    <property type="term" value="F:omega peptidase activity"/>
    <property type="evidence" value="ECO:0007669"/>
    <property type="project" value="TreeGrafter"/>
</dbReference>
<dbReference type="GO" id="GO:0006751">
    <property type="term" value="P:glutathione catabolic process"/>
    <property type="evidence" value="ECO:0007669"/>
    <property type="project" value="TreeGrafter"/>
</dbReference>
<proteinExistence type="predicted"/>
<evidence type="ECO:0000256" key="2">
    <source>
        <dbReference type="SAM" id="MobiDB-lite"/>
    </source>
</evidence>
<reference evidence="4" key="1">
    <citation type="submission" date="2020-12" db="EMBL/GenBank/DDBJ databases">
        <title>Metabolic potential, ecology and presence of endohyphal bacteria is reflected in genomic diversity of Mucoromycotina.</title>
        <authorList>
            <person name="Muszewska A."/>
            <person name="Okrasinska A."/>
            <person name="Steczkiewicz K."/>
            <person name="Drgas O."/>
            <person name="Orlowska M."/>
            <person name="Perlinska-Lenart U."/>
            <person name="Aleksandrzak-Piekarczyk T."/>
            <person name="Szatraj K."/>
            <person name="Zielenkiewicz U."/>
            <person name="Pilsyk S."/>
            <person name="Malc E."/>
            <person name="Mieczkowski P."/>
            <person name="Kruszewska J.S."/>
            <person name="Biernat P."/>
            <person name="Pawlowska J."/>
        </authorList>
    </citation>
    <scope>NUCLEOTIDE SEQUENCE</scope>
    <source>
        <strain evidence="4">WA0000051536</strain>
    </source>
</reference>
<dbReference type="PROSITE" id="PS51278">
    <property type="entry name" value="GATASE_TYPE_2"/>
    <property type="match status" value="1"/>
</dbReference>
<dbReference type="Gene3D" id="3.60.20.10">
    <property type="entry name" value="Glutamine Phosphoribosylpyrophosphate, subunit 1, domain 1"/>
    <property type="match status" value="1"/>
</dbReference>
<keyword evidence="5" id="KW-1185">Reference proteome</keyword>
<dbReference type="OrthoDB" id="14446at2759"/>
<dbReference type="GO" id="GO:0005737">
    <property type="term" value="C:cytoplasm"/>
    <property type="evidence" value="ECO:0007669"/>
    <property type="project" value="TreeGrafter"/>
</dbReference>
<keyword evidence="1" id="KW-0315">Glutamine amidotransferase</keyword>
<protein>
    <recommendedName>
        <fullName evidence="3">Glutamine amidotransferase type-2 domain-containing protein</fullName>
    </recommendedName>
</protein>
<dbReference type="SUPFAM" id="SSF56235">
    <property type="entry name" value="N-terminal nucleophile aminohydrolases (Ntn hydrolases)"/>
    <property type="match status" value="1"/>
</dbReference>
<dbReference type="InterPro" id="IPR026869">
    <property type="entry name" value="EgtC-like"/>
</dbReference>